<dbReference type="VEuPathDB" id="VectorBase:AALB001273"/>
<reference evidence="2" key="2">
    <citation type="submission" date="2022-08" db="UniProtKB">
        <authorList>
            <consortium name="EnsemblMetazoa"/>
        </authorList>
    </citation>
    <scope>IDENTIFICATION</scope>
    <source>
        <strain evidence="2">STECLA/ALBI9_A</strain>
    </source>
</reference>
<evidence type="ECO:0000259" key="1">
    <source>
        <dbReference type="SMART" id="SM01126"/>
    </source>
</evidence>
<reference evidence="2 3" key="1">
    <citation type="journal article" date="2017" name="G3 (Bethesda)">
        <title>The Physical Genome Mapping of Anopheles albimanus Corrected Scaffold Misassemblies and Identified Interarm Rearrangements in Genus Anopheles.</title>
        <authorList>
            <person name="Artemov G.N."/>
            <person name="Peery A.N."/>
            <person name="Jiang X."/>
            <person name="Tu Z."/>
            <person name="Stegniy V.N."/>
            <person name="Sharakhova M.V."/>
            <person name="Sharakhov I.V."/>
        </authorList>
    </citation>
    <scope>NUCLEOTIDE SEQUENCE [LARGE SCALE GENOMIC DNA]</scope>
    <source>
        <strain evidence="2 3">ALBI9_A</strain>
    </source>
</reference>
<keyword evidence="3" id="KW-1185">Reference proteome</keyword>
<evidence type="ECO:0000313" key="2">
    <source>
        <dbReference type="EnsemblMetazoa" id="AALB001273-PA"/>
    </source>
</evidence>
<dbReference type="Proteomes" id="UP000069272">
    <property type="component" value="Chromosome 3R"/>
</dbReference>
<sequence>MDRISSVKSMLALSDHYEDTQGLVRLFIDAGLLRKAEQCVKCNQAMRLKKMREDRAMPWIGEGHTGLSSVFEQSKLTLKQTLLLIYLWSAGTPSKGIVSTLGLSRSCVYTWSRTLREIALASIRSVSKVIGGPNCTVEIDESCVTKRKYNRGRTSTNNQVWVVGRICRETKEFFIERVERRDKDTLHPIIVRNVAEQSPIMTDCWRAYYGLINQGFTHGTVNHSEYFSVENLWRWMKSFLTTKGTHRGDLVGYLAEFQTVCKSKEPFLEILNMIKEEFELS</sequence>
<dbReference type="InterPro" id="IPR024445">
    <property type="entry name" value="Tnp_ISXO2-like"/>
</dbReference>
<name>A0A182F483_ANOAL</name>
<dbReference type="EnsemblMetazoa" id="AALB001273-RA">
    <property type="protein sequence ID" value="AALB001273-PA"/>
    <property type="gene ID" value="AALB001273"/>
</dbReference>
<dbReference type="STRING" id="7167.A0A182F483"/>
<proteinExistence type="predicted"/>
<evidence type="ECO:0000313" key="3">
    <source>
        <dbReference type="Proteomes" id="UP000069272"/>
    </source>
</evidence>
<dbReference type="PANTHER" id="PTHR47163:SF2">
    <property type="entry name" value="SI:DKEY-17M8.2"/>
    <property type="match status" value="1"/>
</dbReference>
<dbReference type="SMART" id="SM01126">
    <property type="entry name" value="DDE_Tnp_IS1595"/>
    <property type="match status" value="1"/>
</dbReference>
<accession>A0A182F483</accession>
<dbReference type="AlphaFoldDB" id="A0A182F483"/>
<dbReference type="InterPro" id="IPR053164">
    <property type="entry name" value="IS1016-like_transposase"/>
</dbReference>
<organism evidence="2 3">
    <name type="scientific">Anopheles albimanus</name>
    <name type="common">New world malaria mosquito</name>
    <dbReference type="NCBI Taxonomy" id="7167"/>
    <lineage>
        <taxon>Eukaryota</taxon>
        <taxon>Metazoa</taxon>
        <taxon>Ecdysozoa</taxon>
        <taxon>Arthropoda</taxon>
        <taxon>Hexapoda</taxon>
        <taxon>Insecta</taxon>
        <taxon>Pterygota</taxon>
        <taxon>Neoptera</taxon>
        <taxon>Endopterygota</taxon>
        <taxon>Diptera</taxon>
        <taxon>Nematocera</taxon>
        <taxon>Culicoidea</taxon>
        <taxon>Culicidae</taxon>
        <taxon>Anophelinae</taxon>
        <taxon>Anopheles</taxon>
    </lineage>
</organism>
<dbReference type="PANTHER" id="PTHR47163">
    <property type="entry name" value="DDE_TNP_IS1595 DOMAIN-CONTAINING PROTEIN"/>
    <property type="match status" value="1"/>
</dbReference>
<feature type="domain" description="ISXO2-like transposase" evidence="1">
    <location>
        <begin position="129"/>
        <end position="259"/>
    </location>
</feature>
<protein>
    <submittedName>
        <fullName evidence="2">DDE_Tnp_IS1595 domain-containing protein</fullName>
    </submittedName>
</protein>
<dbReference type="Pfam" id="PF12762">
    <property type="entry name" value="DDE_Tnp_IS1595"/>
    <property type="match status" value="1"/>
</dbReference>